<dbReference type="SUPFAM" id="SSF50978">
    <property type="entry name" value="WD40 repeat-like"/>
    <property type="match status" value="1"/>
</dbReference>
<dbReference type="GO" id="GO:0005815">
    <property type="term" value="C:microtubule organizing center"/>
    <property type="evidence" value="ECO:0007669"/>
    <property type="project" value="TreeGrafter"/>
</dbReference>
<protein>
    <recommendedName>
        <fullName evidence="3">Anaphase-promoting complex subunit 4 WD40 domain-containing protein</fullName>
    </recommendedName>
</protein>
<sequence length="470" mass="52746">MTAMAAEADIAAPIKVQQGLVQWSPCGQFIAVAHNNRLAVRDARTLQILQQYSTIDVIQSIAWSDDSELVSTAMYKRSVVQVWSVKDASWSCKINEGLAGMIFARWAPDSRHFVTVSDFQLHATVWSLTDCSKYVIRNPKLGAEGFTFSADGAFLAVAERHECKDFLGVYDCASWELAVHFPVDSYDCTEIVFSPDNTTLAIRDTLLEFRVLFYSIDGKLLAKYQAYENALGLKSMAWSSSGQFIALGSYDDHLRVLSHLNWKPMVELDHTTIATKLGRSNQHAVEYEEHYADEPVIDRPHGKRIPISQRSVTSSASAVSAAQKAAGRKQHRDICFVVREPPFSVLTVPSDPLRENPKLGISRVLWSPDSAFLATKSDQMPHNVWIWDTSTMTLHSVVALIRPVRSFRWDPVNNRLAVCSGDHRVYLWSVEGVSWIDLPSVDFKVLLLRWHPQGTGLITVARQEFCCISL</sequence>
<dbReference type="Gene3D" id="2.130.10.10">
    <property type="entry name" value="YVTN repeat-like/Quinoprotein amine dehydrogenase"/>
    <property type="match status" value="3"/>
</dbReference>
<gene>
    <name evidence="1" type="ORF">N0F65_007084</name>
</gene>
<dbReference type="InterPro" id="IPR052778">
    <property type="entry name" value="Centrosome-WD_assoc"/>
</dbReference>
<dbReference type="PANTHER" id="PTHR16220:SF0">
    <property type="entry name" value="WD REPEAT-CONTAINING PROTEIN WRAP73"/>
    <property type="match status" value="1"/>
</dbReference>
<evidence type="ECO:0000313" key="1">
    <source>
        <dbReference type="EMBL" id="DAZ96823.1"/>
    </source>
</evidence>
<keyword evidence="2" id="KW-1185">Reference proteome</keyword>
<dbReference type="InterPro" id="IPR001680">
    <property type="entry name" value="WD40_rpt"/>
</dbReference>
<accession>A0AAV2YTX8</accession>
<proteinExistence type="predicted"/>
<dbReference type="AlphaFoldDB" id="A0AAV2YTX8"/>
<reference evidence="1" key="1">
    <citation type="submission" date="2022-11" db="EMBL/GenBank/DDBJ databases">
        <authorList>
            <person name="Morgan W.R."/>
            <person name="Tartar A."/>
        </authorList>
    </citation>
    <scope>NUCLEOTIDE SEQUENCE</scope>
    <source>
        <strain evidence="1">ARSEF 373</strain>
    </source>
</reference>
<dbReference type="Proteomes" id="UP001146120">
    <property type="component" value="Unassembled WGS sequence"/>
</dbReference>
<dbReference type="PANTHER" id="PTHR16220">
    <property type="entry name" value="WD REPEAT PROTEIN 8-RELATED"/>
    <property type="match status" value="1"/>
</dbReference>
<evidence type="ECO:0000313" key="2">
    <source>
        <dbReference type="Proteomes" id="UP001146120"/>
    </source>
</evidence>
<dbReference type="Pfam" id="PF00400">
    <property type="entry name" value="WD40"/>
    <property type="match status" value="2"/>
</dbReference>
<dbReference type="InterPro" id="IPR015943">
    <property type="entry name" value="WD40/YVTN_repeat-like_dom_sf"/>
</dbReference>
<name>A0AAV2YTX8_9STRA</name>
<dbReference type="GO" id="GO:1990811">
    <property type="term" value="C:MWP complex"/>
    <property type="evidence" value="ECO:0007669"/>
    <property type="project" value="TreeGrafter"/>
</dbReference>
<organism evidence="1 2">
    <name type="scientific">Lagenidium giganteum</name>
    <dbReference type="NCBI Taxonomy" id="4803"/>
    <lineage>
        <taxon>Eukaryota</taxon>
        <taxon>Sar</taxon>
        <taxon>Stramenopiles</taxon>
        <taxon>Oomycota</taxon>
        <taxon>Peronosporomycetes</taxon>
        <taxon>Pythiales</taxon>
        <taxon>Pythiaceae</taxon>
    </lineage>
</organism>
<comment type="caution">
    <text evidence="1">The sequence shown here is derived from an EMBL/GenBank/DDBJ whole genome shotgun (WGS) entry which is preliminary data.</text>
</comment>
<dbReference type="SMART" id="SM00320">
    <property type="entry name" value="WD40"/>
    <property type="match status" value="4"/>
</dbReference>
<reference evidence="1" key="2">
    <citation type="journal article" date="2023" name="Microbiol Resour">
        <title>Decontamination and Annotation of the Draft Genome Sequence of the Oomycete Lagenidium giganteum ARSEF 373.</title>
        <authorList>
            <person name="Morgan W.R."/>
            <person name="Tartar A."/>
        </authorList>
    </citation>
    <scope>NUCLEOTIDE SEQUENCE</scope>
    <source>
        <strain evidence="1">ARSEF 373</strain>
    </source>
</reference>
<dbReference type="InterPro" id="IPR036322">
    <property type="entry name" value="WD40_repeat_dom_sf"/>
</dbReference>
<dbReference type="EMBL" id="DAKRPA010000155">
    <property type="protein sequence ID" value="DAZ96823.1"/>
    <property type="molecule type" value="Genomic_DNA"/>
</dbReference>
<evidence type="ECO:0008006" key="3">
    <source>
        <dbReference type="Google" id="ProtNLM"/>
    </source>
</evidence>